<keyword evidence="2" id="KW-1185">Reference proteome</keyword>
<organism evidence="1 2">
    <name type="scientific">Nostocoides veronense</name>
    <dbReference type="NCBI Taxonomy" id="330836"/>
    <lineage>
        <taxon>Bacteria</taxon>
        <taxon>Bacillati</taxon>
        <taxon>Actinomycetota</taxon>
        <taxon>Actinomycetes</taxon>
        <taxon>Micrococcales</taxon>
        <taxon>Intrasporangiaceae</taxon>
        <taxon>Nostocoides</taxon>
    </lineage>
</organism>
<evidence type="ECO:0000313" key="1">
    <source>
        <dbReference type="EMBL" id="GAA1806297.1"/>
    </source>
</evidence>
<protein>
    <submittedName>
        <fullName evidence="1">Uncharacterized protein</fullName>
    </submittedName>
</protein>
<evidence type="ECO:0000313" key="2">
    <source>
        <dbReference type="Proteomes" id="UP001499938"/>
    </source>
</evidence>
<accession>A0ABN2M1G3</accession>
<gene>
    <name evidence="1" type="ORF">GCM10009811_32280</name>
</gene>
<proteinExistence type="predicted"/>
<dbReference type="EMBL" id="BAAAPO010000051">
    <property type="protein sequence ID" value="GAA1806297.1"/>
    <property type="molecule type" value="Genomic_DNA"/>
</dbReference>
<dbReference type="Proteomes" id="UP001499938">
    <property type="component" value="Unassembled WGS sequence"/>
</dbReference>
<name>A0ABN2M1G3_9MICO</name>
<reference evidence="1 2" key="1">
    <citation type="journal article" date="2019" name="Int. J. Syst. Evol. Microbiol.">
        <title>The Global Catalogue of Microorganisms (GCM) 10K type strain sequencing project: providing services to taxonomists for standard genome sequencing and annotation.</title>
        <authorList>
            <consortium name="The Broad Institute Genomics Platform"/>
            <consortium name="The Broad Institute Genome Sequencing Center for Infectious Disease"/>
            <person name="Wu L."/>
            <person name="Ma J."/>
        </authorList>
    </citation>
    <scope>NUCLEOTIDE SEQUENCE [LARGE SCALE GENOMIC DNA]</scope>
    <source>
        <strain evidence="1 2">JCM 15592</strain>
    </source>
</reference>
<sequence length="91" mass="9826">MTNADFFMRFPAGTKLSNVTDAAGGTNVTFDAPDPATVLEFYRELATGSVHFTRDSDNVINGAGTLVWHTDDNNMVLTLDGEKVTLTSSPR</sequence>
<comment type="caution">
    <text evidence="1">The sequence shown here is derived from an EMBL/GenBank/DDBJ whole genome shotgun (WGS) entry which is preliminary data.</text>
</comment>